<dbReference type="Proteomes" id="UP000503447">
    <property type="component" value="Chromosome"/>
</dbReference>
<proteinExistence type="predicted"/>
<keyword evidence="2" id="KW-0732">Signal</keyword>
<evidence type="ECO:0000313" key="3">
    <source>
        <dbReference type="EMBL" id="QJW97148.1"/>
    </source>
</evidence>
<dbReference type="PROSITE" id="PS51257">
    <property type="entry name" value="PROKAR_LIPOPROTEIN"/>
    <property type="match status" value="1"/>
</dbReference>
<protein>
    <submittedName>
        <fullName evidence="3">Uncharacterized protein</fullName>
    </submittedName>
</protein>
<dbReference type="RefSeq" id="WP_171472583.1">
    <property type="nucleotide sequence ID" value="NZ_CP053452.2"/>
</dbReference>
<feature type="signal peptide" evidence="2">
    <location>
        <begin position="1"/>
        <end position="24"/>
    </location>
</feature>
<dbReference type="EMBL" id="CP053452">
    <property type="protein sequence ID" value="QJW97148.1"/>
    <property type="molecule type" value="Genomic_DNA"/>
</dbReference>
<gene>
    <name evidence="3" type="ORF">FTUN_4713</name>
</gene>
<evidence type="ECO:0000313" key="4">
    <source>
        <dbReference type="Proteomes" id="UP000503447"/>
    </source>
</evidence>
<sequence length="358" mass="40114">MLRPASIRALFCVPLVASCAVVLAQEPKKPLVSGDPARVERIRKAAMPKIDKPVLFDTPEADAILAALEVFPPDNPWNLVVTDWPLHPRSKDIVASIGTDKPLRYNTDMNFVLVPPNQKRVAVKLGYAEESDKGPYPVPDGMIVEGWPAGYKRDPNSKTTTFDQMQRTTPDDNSDRHAIVVDPTNRVLYEFYQLRRTNTGWSCSNEATFDLKSNKLRPDGWTSSDAAGLPIFPSIVRYDELKRGAIEHAMRVTVVKSRKAHVYPATHHASQRTDENLPRMGERLRLRTDFDTSKFSPEVKTILEGLKKYGMFVADNGLDWAISCAPDERIPVLHDELRKVKGSDFEVVVAPAGYKPPK</sequence>
<evidence type="ECO:0000256" key="1">
    <source>
        <dbReference type="SAM" id="MobiDB-lite"/>
    </source>
</evidence>
<dbReference type="AlphaFoldDB" id="A0A6M5YT20"/>
<reference evidence="4" key="1">
    <citation type="submission" date="2020-05" db="EMBL/GenBank/DDBJ databases">
        <title>Frigoriglobus tundricola gen. nov., sp. nov., a psychrotolerant cellulolytic planctomycete of the family Gemmataceae with two divergent copies of 16S rRNA gene.</title>
        <authorList>
            <person name="Kulichevskaya I.S."/>
            <person name="Ivanova A.A."/>
            <person name="Naumoff D.G."/>
            <person name="Beletsky A.V."/>
            <person name="Rijpstra W.I.C."/>
            <person name="Sinninghe Damste J.S."/>
            <person name="Mardanov A.V."/>
            <person name="Ravin N.V."/>
            <person name="Dedysh S.N."/>
        </authorList>
    </citation>
    <scope>NUCLEOTIDE SEQUENCE [LARGE SCALE GENOMIC DNA]</scope>
    <source>
        <strain evidence="4">PL17</strain>
    </source>
</reference>
<feature type="compositionally biased region" description="Polar residues" evidence="1">
    <location>
        <begin position="157"/>
        <end position="168"/>
    </location>
</feature>
<dbReference type="KEGG" id="ftj:FTUN_4713"/>
<evidence type="ECO:0000256" key="2">
    <source>
        <dbReference type="SAM" id="SignalP"/>
    </source>
</evidence>
<accession>A0A6M5YT20</accession>
<feature type="chain" id="PRO_5026890124" evidence="2">
    <location>
        <begin position="25"/>
        <end position="358"/>
    </location>
</feature>
<keyword evidence="4" id="KW-1185">Reference proteome</keyword>
<organism evidence="3 4">
    <name type="scientific">Frigoriglobus tundricola</name>
    <dbReference type="NCBI Taxonomy" id="2774151"/>
    <lineage>
        <taxon>Bacteria</taxon>
        <taxon>Pseudomonadati</taxon>
        <taxon>Planctomycetota</taxon>
        <taxon>Planctomycetia</taxon>
        <taxon>Gemmatales</taxon>
        <taxon>Gemmataceae</taxon>
        <taxon>Frigoriglobus</taxon>
    </lineage>
</organism>
<feature type="region of interest" description="Disordered" evidence="1">
    <location>
        <begin position="148"/>
        <end position="176"/>
    </location>
</feature>
<name>A0A6M5YT20_9BACT</name>